<sequence>MLTDSFLFQIMNHRRESVKSELCRSMAGDEYISILTTTQSRPSWHCLKTDDAYPFSHVLRIRVLKIVCGILEMIMGSVAVIEQNGSISNLGLGLPAGIFTILATGKYGQCCRYRTERIHIQSGPWSSCWYLHHIGNR</sequence>
<dbReference type="GeneID" id="103514394"/>
<accession>A0A3Q0J3W1</accession>
<dbReference type="STRING" id="121845.A0A3Q0J3W1"/>
<protein>
    <submittedName>
        <fullName evidence="2">Uncharacterized protein LOC103514394 isoform X1</fullName>
    </submittedName>
</protein>
<reference evidence="2" key="1">
    <citation type="submission" date="2025-08" db="UniProtKB">
        <authorList>
            <consortium name="RefSeq"/>
        </authorList>
    </citation>
    <scope>IDENTIFICATION</scope>
</reference>
<organism evidence="1 2">
    <name type="scientific">Diaphorina citri</name>
    <name type="common">Asian citrus psyllid</name>
    <dbReference type="NCBI Taxonomy" id="121845"/>
    <lineage>
        <taxon>Eukaryota</taxon>
        <taxon>Metazoa</taxon>
        <taxon>Ecdysozoa</taxon>
        <taxon>Arthropoda</taxon>
        <taxon>Hexapoda</taxon>
        <taxon>Insecta</taxon>
        <taxon>Pterygota</taxon>
        <taxon>Neoptera</taxon>
        <taxon>Paraneoptera</taxon>
        <taxon>Hemiptera</taxon>
        <taxon>Sternorrhyncha</taxon>
        <taxon>Psylloidea</taxon>
        <taxon>Psyllidae</taxon>
        <taxon>Diaphorininae</taxon>
        <taxon>Diaphorina</taxon>
    </lineage>
</organism>
<dbReference type="PaxDb" id="121845-A0A3Q0J3W1"/>
<dbReference type="RefSeq" id="XP_026683179.1">
    <property type="nucleotide sequence ID" value="XM_026827378.1"/>
</dbReference>
<evidence type="ECO:0000313" key="1">
    <source>
        <dbReference type="Proteomes" id="UP000079169"/>
    </source>
</evidence>
<proteinExistence type="predicted"/>
<keyword evidence="1" id="KW-1185">Reference proteome</keyword>
<gene>
    <name evidence="2" type="primary">LOC103514394</name>
</gene>
<evidence type="ECO:0000313" key="2">
    <source>
        <dbReference type="RefSeq" id="XP_026683179.1"/>
    </source>
</evidence>
<dbReference type="AlphaFoldDB" id="A0A3Q0J3W1"/>
<name>A0A3Q0J3W1_DIACI</name>
<dbReference type="Proteomes" id="UP000079169">
    <property type="component" value="Unplaced"/>
</dbReference>